<sequence>MKNGNSRHQSLAMANNTWQWQAQNTLFTFLKRGAQEARQIYLLNLGVFWMPAVAKL</sequence>
<evidence type="ECO:0000313" key="2">
    <source>
        <dbReference type="Proteomes" id="UP000663623"/>
    </source>
</evidence>
<dbReference type="EMBL" id="AP024480">
    <property type="protein sequence ID" value="BCS81981.1"/>
    <property type="molecule type" value="Genomic_DNA"/>
</dbReference>
<protein>
    <submittedName>
        <fullName evidence="1">Uncharacterized protein</fullName>
    </submittedName>
</protein>
<reference evidence="1 2" key="1">
    <citation type="submission" date="2021-02" db="EMBL/GenBank/DDBJ databases">
        <title>Nitrogen-fixing ability and nitrogen fixation related genes of thermophilic fermentative bacteria in the genus Caldicellulosiruptor.</title>
        <authorList>
            <person name="Chen Y."/>
            <person name="Nishihara A."/>
            <person name="Haruta S."/>
        </authorList>
    </citation>
    <scope>NUCLEOTIDE SEQUENCE [LARGE SCALE GENOMIC DNA]</scope>
    <source>
        <strain evidence="1 2">YA01</strain>
    </source>
</reference>
<dbReference type="Proteomes" id="UP000663623">
    <property type="component" value="Chromosome"/>
</dbReference>
<keyword evidence="2" id="KW-1185">Reference proteome</keyword>
<gene>
    <name evidence="1" type="ORF">CaldiYA01_19410</name>
</gene>
<name>A0ABM7NPF3_9FIRM</name>
<evidence type="ECO:0000313" key="1">
    <source>
        <dbReference type="EMBL" id="BCS81981.1"/>
    </source>
</evidence>
<organism evidence="1 2">
    <name type="scientific">Caldicellulosiruptor diazotrophicus</name>
    <dbReference type="NCBI Taxonomy" id="2806205"/>
    <lineage>
        <taxon>Bacteria</taxon>
        <taxon>Bacillati</taxon>
        <taxon>Bacillota</taxon>
        <taxon>Bacillota incertae sedis</taxon>
        <taxon>Caldicellulosiruptorales</taxon>
        <taxon>Caldicellulosiruptoraceae</taxon>
        <taxon>Caldicellulosiruptor</taxon>
    </lineage>
</organism>
<proteinExistence type="predicted"/>
<accession>A0ABM7NPF3</accession>